<proteinExistence type="predicted"/>
<evidence type="ECO:0000313" key="2">
    <source>
        <dbReference type="Proteomes" id="UP001176940"/>
    </source>
</evidence>
<accession>A0ABN9MS06</accession>
<sequence length="258" mass="29573">MTDKFLTRGYPPALLKESRAPPSRAQRNNTKRIPFVHTFHPFTYIIHKAIRRNWSLLSAAHPDVSGFRQPFLPCFKRAPNIKDNLEKADNGPKLPREKQCFLHRPKMGTFQCLHCAQCNNVLKGKKLIYPLSGKGFKVQGFFTCDSSFVVYIIKFPCGMLYMGETSQPIRDRISKHKSTIRCKNLLLPIPNYFITKGYNISQLRYQIIEHVPPPRRGGNRPFPVSCVPRLAVDSASGGTLVHIMDLLKYFFPHTTFPL</sequence>
<keyword evidence="2" id="KW-1185">Reference proteome</keyword>
<name>A0ABN9MS06_9NEOB</name>
<dbReference type="Proteomes" id="UP001176940">
    <property type="component" value="Unassembled WGS sequence"/>
</dbReference>
<comment type="caution">
    <text evidence="1">The sequence shown here is derived from an EMBL/GenBank/DDBJ whole genome shotgun (WGS) entry which is preliminary data.</text>
</comment>
<dbReference type="EMBL" id="CAUEEQ010079283">
    <property type="protein sequence ID" value="CAJ0968452.1"/>
    <property type="molecule type" value="Genomic_DNA"/>
</dbReference>
<gene>
    <name evidence="1" type="ORF">RIMI_LOCUS23109399</name>
</gene>
<reference evidence="1" key="1">
    <citation type="submission" date="2023-07" db="EMBL/GenBank/DDBJ databases">
        <authorList>
            <person name="Stuckert A."/>
        </authorList>
    </citation>
    <scope>NUCLEOTIDE SEQUENCE</scope>
</reference>
<feature type="non-terminal residue" evidence="1">
    <location>
        <position position="258"/>
    </location>
</feature>
<evidence type="ECO:0008006" key="3">
    <source>
        <dbReference type="Google" id="ProtNLM"/>
    </source>
</evidence>
<evidence type="ECO:0000313" key="1">
    <source>
        <dbReference type="EMBL" id="CAJ0968452.1"/>
    </source>
</evidence>
<protein>
    <recommendedName>
        <fullName evidence="3">GIY-YIG homing endonuclease</fullName>
    </recommendedName>
</protein>
<organism evidence="1 2">
    <name type="scientific">Ranitomeya imitator</name>
    <name type="common">mimic poison frog</name>
    <dbReference type="NCBI Taxonomy" id="111125"/>
    <lineage>
        <taxon>Eukaryota</taxon>
        <taxon>Metazoa</taxon>
        <taxon>Chordata</taxon>
        <taxon>Craniata</taxon>
        <taxon>Vertebrata</taxon>
        <taxon>Euteleostomi</taxon>
        <taxon>Amphibia</taxon>
        <taxon>Batrachia</taxon>
        <taxon>Anura</taxon>
        <taxon>Neobatrachia</taxon>
        <taxon>Hyloidea</taxon>
        <taxon>Dendrobatidae</taxon>
        <taxon>Dendrobatinae</taxon>
        <taxon>Ranitomeya</taxon>
    </lineage>
</organism>